<dbReference type="RefSeq" id="WP_100336794.1">
    <property type="nucleotide sequence ID" value="NZ_PGFA01000001.1"/>
</dbReference>
<sequence>MLSISSLVRQRGPLTRAALLVSTLSLSACLDNSVDPGGNVIPAGPDTLPFNQPNLYPEGLEFDTNNGRFLVSSETNGSIGQVRGDGYSSFATDGRLISSVGLQIDELRNRLLVAVADPGYNLDRTSAATKNKLAALASFDNLGRTLDFVDLGRLRPGVNHFANDVAVDGNGNAYITDSFAPIIYKVDAVGVASVFLEDERLRAPADKFGLNGIEYHPDGYLLVAKSDDGSLFKVPVAAPTTFTKVAISQNLVGLDGLSLQDLNTVYAVTNTQAKVYRLVTTNAFADATVTGTFATLPQYPTTLARRNDAETYVLYSNLNALQAQKTPPVADYTIAKLKF</sequence>
<dbReference type="AlphaFoldDB" id="A0A2M9BT94"/>
<dbReference type="InterPro" id="IPR011042">
    <property type="entry name" value="6-blade_b-propeller_TolB-like"/>
</dbReference>
<reference evidence="1 2" key="1">
    <citation type="submission" date="2017-11" db="EMBL/GenBank/DDBJ databases">
        <title>Genomic Encyclopedia of Archaeal and Bacterial Type Strains, Phase II (KMG-II): From Individual Species to Whole Genera.</title>
        <authorList>
            <person name="Goeker M."/>
        </authorList>
    </citation>
    <scope>NUCLEOTIDE SEQUENCE [LARGE SCALE GENOMIC DNA]</scope>
    <source>
        <strain evidence="1 2">DSM 11115</strain>
    </source>
</reference>
<accession>A0A2M9BT94</accession>
<dbReference type="PANTHER" id="PTHR31460:SF3">
    <property type="entry name" value="MESOCENTIN"/>
    <property type="match status" value="1"/>
</dbReference>
<dbReference type="SUPFAM" id="SSF63829">
    <property type="entry name" value="Calcium-dependent phosphotriesterase"/>
    <property type="match status" value="1"/>
</dbReference>
<proteinExistence type="predicted"/>
<dbReference type="PANTHER" id="PTHR31460">
    <property type="match status" value="1"/>
</dbReference>
<evidence type="ECO:0008006" key="3">
    <source>
        <dbReference type="Google" id="ProtNLM"/>
    </source>
</evidence>
<dbReference type="InterPro" id="IPR053224">
    <property type="entry name" value="Sensory_adhesion_molecule"/>
</dbReference>
<evidence type="ECO:0000313" key="2">
    <source>
        <dbReference type="Proteomes" id="UP000228535"/>
    </source>
</evidence>
<evidence type="ECO:0000313" key="1">
    <source>
        <dbReference type="EMBL" id="PJJ61180.1"/>
    </source>
</evidence>
<dbReference type="OrthoDB" id="8584394at2"/>
<protein>
    <recommendedName>
        <fullName evidence="3">Sugar lactone lactonase YvrE</fullName>
    </recommendedName>
</protein>
<dbReference type="Gene3D" id="2.120.10.30">
    <property type="entry name" value="TolB, C-terminal domain"/>
    <property type="match status" value="1"/>
</dbReference>
<keyword evidence="2" id="KW-1185">Reference proteome</keyword>
<name>A0A2M9BT94_9BACT</name>
<gene>
    <name evidence="1" type="ORF">CLV45_2618</name>
</gene>
<comment type="caution">
    <text evidence="1">The sequence shown here is derived from an EMBL/GenBank/DDBJ whole genome shotgun (WGS) entry which is preliminary data.</text>
</comment>
<dbReference type="EMBL" id="PGFA01000001">
    <property type="protein sequence ID" value="PJJ61180.1"/>
    <property type="molecule type" value="Genomic_DNA"/>
</dbReference>
<dbReference type="Proteomes" id="UP000228535">
    <property type="component" value="Unassembled WGS sequence"/>
</dbReference>
<organism evidence="1 2">
    <name type="scientific">Hymenobacter chitinivorans DSM 11115</name>
    <dbReference type="NCBI Taxonomy" id="1121954"/>
    <lineage>
        <taxon>Bacteria</taxon>
        <taxon>Pseudomonadati</taxon>
        <taxon>Bacteroidota</taxon>
        <taxon>Cytophagia</taxon>
        <taxon>Cytophagales</taxon>
        <taxon>Hymenobacteraceae</taxon>
        <taxon>Hymenobacter</taxon>
    </lineage>
</organism>